<evidence type="ECO:0000256" key="2">
    <source>
        <dbReference type="ARBA" id="ARBA00022723"/>
    </source>
</evidence>
<feature type="domain" description="Fumarylacetoacetase-like C-terminal" evidence="3">
    <location>
        <begin position="10"/>
        <end position="197"/>
    </location>
</feature>
<name>A0A0A2TAX2_9BACI</name>
<dbReference type="PANTHER" id="PTHR11820:SF7">
    <property type="entry name" value="ACYLPYRUVASE FAHD1, MITOCHONDRIAL"/>
    <property type="match status" value="1"/>
</dbReference>
<evidence type="ECO:0000313" key="5">
    <source>
        <dbReference type="Proteomes" id="UP000030147"/>
    </source>
</evidence>
<keyword evidence="4" id="KW-0378">Hydrolase</keyword>
<sequence length="219" mass="24324">MVDFRDVKNIYCVGRNYAKHARELGNEVPSSPVIFSKPTHSLHSAEGELELPFQLGEIHYELELVIKMASAFNPNQSLDKVIDSIALGIDWTARDLQTTLKAKGQPWLLAKGFKGSAVLTEFLPVPNESDIPHLSYSLVKNGDVVQEGKPEQMIFSIRELLEYIDTHLGLNEGDIIFTGTPEGVGPIQSGDVMELKLYHPHTDSSYTFGPLKITSMKNT</sequence>
<dbReference type="GO" id="GO:0046872">
    <property type="term" value="F:metal ion binding"/>
    <property type="evidence" value="ECO:0007669"/>
    <property type="project" value="UniProtKB-KW"/>
</dbReference>
<dbReference type="PANTHER" id="PTHR11820">
    <property type="entry name" value="ACYLPYRUVASE"/>
    <property type="match status" value="1"/>
</dbReference>
<evidence type="ECO:0000313" key="4">
    <source>
        <dbReference type="EMBL" id="KGP71211.1"/>
    </source>
</evidence>
<dbReference type="GO" id="GO:0018773">
    <property type="term" value="F:acetylpyruvate hydrolase activity"/>
    <property type="evidence" value="ECO:0007669"/>
    <property type="project" value="TreeGrafter"/>
</dbReference>
<proteinExistence type="inferred from homology"/>
<keyword evidence="2" id="KW-0479">Metal-binding</keyword>
<dbReference type="RefSeq" id="WP_036823534.1">
    <property type="nucleotide sequence ID" value="NZ_AVBF01000076.1"/>
</dbReference>
<comment type="similarity">
    <text evidence="1">Belongs to the FAH family.</text>
</comment>
<reference evidence="4 5" key="1">
    <citation type="journal article" date="2015" name="Stand. Genomic Sci.">
        <title>High quality draft genome sequence of the moderately halophilic bacterium Pontibacillus yanchengensis Y32(T) and comparison among Pontibacillus genomes.</title>
        <authorList>
            <person name="Huang J."/>
            <person name="Qiao Z.X."/>
            <person name="Tang J.W."/>
            <person name="Wang G."/>
        </authorList>
    </citation>
    <scope>NUCLEOTIDE SEQUENCE [LARGE SCALE GENOMIC DNA]</scope>
    <source>
        <strain evidence="4 5">Y32</strain>
    </source>
</reference>
<dbReference type="OrthoDB" id="9805307at2"/>
<dbReference type="Pfam" id="PF01557">
    <property type="entry name" value="FAA_hydrolase"/>
    <property type="match status" value="1"/>
</dbReference>
<keyword evidence="5" id="KW-1185">Reference proteome</keyword>
<dbReference type="STRING" id="1385514.N782_20595"/>
<comment type="caution">
    <text evidence="4">The sequence shown here is derived from an EMBL/GenBank/DDBJ whole genome shotgun (WGS) entry which is preliminary data.</text>
</comment>
<dbReference type="InterPro" id="IPR011234">
    <property type="entry name" value="Fumarylacetoacetase-like_C"/>
</dbReference>
<accession>A0A0A2TAX2</accession>
<dbReference type="InterPro" id="IPR036663">
    <property type="entry name" value="Fumarylacetoacetase_C_sf"/>
</dbReference>
<dbReference type="SUPFAM" id="SSF56529">
    <property type="entry name" value="FAH"/>
    <property type="match status" value="1"/>
</dbReference>
<protein>
    <submittedName>
        <fullName evidence="4">Fumarylacetoacetate hydrolase</fullName>
    </submittedName>
</protein>
<evidence type="ECO:0000256" key="1">
    <source>
        <dbReference type="ARBA" id="ARBA00010211"/>
    </source>
</evidence>
<dbReference type="eggNOG" id="COG0179">
    <property type="taxonomic scope" value="Bacteria"/>
</dbReference>
<organism evidence="4 5">
    <name type="scientific">Pontibacillus yanchengensis Y32</name>
    <dbReference type="NCBI Taxonomy" id="1385514"/>
    <lineage>
        <taxon>Bacteria</taxon>
        <taxon>Bacillati</taxon>
        <taxon>Bacillota</taxon>
        <taxon>Bacilli</taxon>
        <taxon>Bacillales</taxon>
        <taxon>Bacillaceae</taxon>
        <taxon>Pontibacillus</taxon>
    </lineage>
</organism>
<dbReference type="EMBL" id="AVBF01000076">
    <property type="protein sequence ID" value="KGP71211.1"/>
    <property type="molecule type" value="Genomic_DNA"/>
</dbReference>
<evidence type="ECO:0000259" key="3">
    <source>
        <dbReference type="Pfam" id="PF01557"/>
    </source>
</evidence>
<dbReference type="Gene3D" id="3.90.850.10">
    <property type="entry name" value="Fumarylacetoacetase-like, C-terminal domain"/>
    <property type="match status" value="1"/>
</dbReference>
<gene>
    <name evidence="4" type="ORF">N782_20595</name>
</gene>
<dbReference type="Proteomes" id="UP000030147">
    <property type="component" value="Unassembled WGS sequence"/>
</dbReference>
<dbReference type="AlphaFoldDB" id="A0A0A2TAX2"/>